<dbReference type="PANTHER" id="PTHR43650">
    <property type="entry name" value="PYROPHOSPHATE--FRUCTOSE 6-PHOSPHATE 1-PHOSPHOTRANSFERASE"/>
    <property type="match status" value="1"/>
</dbReference>
<comment type="similarity">
    <text evidence="10">Belongs to the phosphofructokinase type A (PFKA) family. PPi-dependent PFK group II subfamily. Clade 'Short' sub-subfamily.</text>
</comment>
<evidence type="ECO:0000256" key="2">
    <source>
        <dbReference type="ARBA" id="ARBA00003138"/>
    </source>
</evidence>
<dbReference type="InterPro" id="IPR054846">
    <property type="entry name" value="PFKA_PPi_Ttgales"/>
</dbReference>
<gene>
    <name evidence="10" type="primary">pfp</name>
    <name evidence="12" type="ORF">ENW11_08205</name>
</gene>
<evidence type="ECO:0000256" key="7">
    <source>
        <dbReference type="ARBA" id="ARBA00022842"/>
    </source>
</evidence>
<dbReference type="InterPro" id="IPR022953">
    <property type="entry name" value="ATP_PFK"/>
</dbReference>
<reference evidence="12" key="1">
    <citation type="journal article" date="2020" name="mSystems">
        <title>Genome- and Community-Level Interaction Insights into Carbon Utilization and Element Cycling Functions of Hydrothermarchaeota in Hydrothermal Sediment.</title>
        <authorList>
            <person name="Zhou Z."/>
            <person name="Liu Y."/>
            <person name="Xu W."/>
            <person name="Pan J."/>
            <person name="Luo Z.H."/>
            <person name="Li M."/>
        </authorList>
    </citation>
    <scope>NUCLEOTIDE SEQUENCE [LARGE SCALE GENOMIC DNA]</scope>
    <source>
        <strain evidence="12">SpSt-82</strain>
    </source>
</reference>
<comment type="caution">
    <text evidence="12">The sequence shown here is derived from an EMBL/GenBank/DDBJ whole genome shotgun (WGS) entry which is preliminary data.</text>
</comment>
<dbReference type="GO" id="GO:0006002">
    <property type="term" value="P:fructose 6-phosphate metabolic process"/>
    <property type="evidence" value="ECO:0007669"/>
    <property type="project" value="InterPro"/>
</dbReference>
<evidence type="ECO:0000313" key="12">
    <source>
        <dbReference type="EMBL" id="HGY39771.1"/>
    </source>
</evidence>
<comment type="catalytic activity">
    <reaction evidence="9 10">
        <text>beta-D-fructose 6-phosphate + diphosphate = beta-D-fructose 1,6-bisphosphate + phosphate + H(+)</text>
        <dbReference type="Rhea" id="RHEA:13613"/>
        <dbReference type="ChEBI" id="CHEBI:15378"/>
        <dbReference type="ChEBI" id="CHEBI:32966"/>
        <dbReference type="ChEBI" id="CHEBI:33019"/>
        <dbReference type="ChEBI" id="CHEBI:43474"/>
        <dbReference type="ChEBI" id="CHEBI:57634"/>
        <dbReference type="EC" id="2.7.1.90"/>
    </reaction>
</comment>
<protein>
    <recommendedName>
        <fullName evidence="10">Pyrophosphate--fructose 6-phosphate 1-phosphotransferase</fullName>
        <ecNumber evidence="10">2.7.1.90</ecNumber>
    </recommendedName>
    <alternativeName>
        <fullName evidence="10">6-phosphofructokinase, pyrophosphate dependent</fullName>
    </alternativeName>
    <alternativeName>
        <fullName evidence="10">PPi-dependent phosphofructokinase</fullName>
        <shortName evidence="10">PPi-PFK</shortName>
    </alternativeName>
    <alternativeName>
        <fullName evidence="10">Pyrophosphate-dependent 6-phosphofructose-1-kinase</fullName>
    </alternativeName>
</protein>
<feature type="binding site" evidence="10">
    <location>
        <begin position="186"/>
        <end position="188"/>
    </location>
    <ligand>
        <name>substrate</name>
    </ligand>
</feature>
<keyword evidence="3 10" id="KW-0963">Cytoplasm</keyword>
<dbReference type="GO" id="GO:0046872">
    <property type="term" value="F:metal ion binding"/>
    <property type="evidence" value="ECO:0007669"/>
    <property type="project" value="UniProtKB-KW"/>
</dbReference>
<dbReference type="PIRSF" id="PIRSF036482">
    <property type="entry name" value="PPi_PFK_TM0289"/>
    <property type="match status" value="1"/>
</dbReference>
<accession>A0A7V4WL35</accession>
<dbReference type="EC" id="2.7.1.90" evidence="10"/>
<evidence type="ECO:0000256" key="9">
    <source>
        <dbReference type="ARBA" id="ARBA00048072"/>
    </source>
</evidence>
<dbReference type="PANTHER" id="PTHR43650:SF1">
    <property type="entry name" value="PYROPHOSPHATE--FRUCTOSE 6-PHOSPHATE 1-PHOSPHOTRANSFERASE SUBUNIT BETA 2"/>
    <property type="match status" value="1"/>
</dbReference>
<comment type="activity regulation">
    <text evidence="10">Non-allosteric.</text>
</comment>
<dbReference type="UniPathway" id="UPA00109">
    <property type="reaction ID" value="UER00182"/>
</dbReference>
<evidence type="ECO:0000256" key="1">
    <source>
        <dbReference type="ARBA" id="ARBA00001946"/>
    </source>
</evidence>
<feature type="active site" description="Proton acceptor" evidence="10">
    <location>
        <position position="142"/>
    </location>
</feature>
<keyword evidence="4 10" id="KW-0808">Transferase</keyword>
<evidence type="ECO:0000256" key="5">
    <source>
        <dbReference type="ARBA" id="ARBA00022723"/>
    </source>
</evidence>
<proteinExistence type="inferred from homology"/>
<dbReference type="GO" id="GO:0005829">
    <property type="term" value="C:cytosol"/>
    <property type="evidence" value="ECO:0007669"/>
    <property type="project" value="TreeGrafter"/>
</dbReference>
<dbReference type="Gene3D" id="3.40.50.450">
    <property type="match status" value="1"/>
</dbReference>
<feature type="site" description="Important for catalytic activity; stabilizes the transition state when the phosphoryl donor is PPi" evidence="10">
    <location>
        <position position="139"/>
    </location>
</feature>
<dbReference type="Gene3D" id="3.40.50.460">
    <property type="entry name" value="Phosphofructokinase domain"/>
    <property type="match status" value="1"/>
</dbReference>
<organism evidence="12">
    <name type="scientific">Candidatus Caldatribacterium saccharofermentans</name>
    <dbReference type="NCBI Taxonomy" id="1454753"/>
    <lineage>
        <taxon>Bacteria</taxon>
        <taxon>Pseudomonadati</taxon>
        <taxon>Atribacterota</taxon>
        <taxon>Atribacteria</taxon>
        <taxon>Atribacterales</taxon>
        <taxon>Candidatus Caldatribacteriaceae</taxon>
        <taxon>Candidatus Caldatribacterium</taxon>
    </lineage>
</organism>
<dbReference type="InterPro" id="IPR035966">
    <property type="entry name" value="PKF_sf"/>
</dbReference>
<feature type="binding site" evidence="10">
    <location>
        <begin position="140"/>
        <end position="142"/>
    </location>
    <ligand>
        <name>substrate</name>
    </ligand>
</feature>
<dbReference type="GO" id="GO:0047334">
    <property type="term" value="F:diphosphate-fructose-6-phosphate 1-phosphotransferase activity"/>
    <property type="evidence" value="ECO:0007669"/>
    <property type="project" value="UniProtKB-EC"/>
</dbReference>
<dbReference type="EMBL" id="DTIY01000061">
    <property type="protein sequence ID" value="HGY39771.1"/>
    <property type="molecule type" value="Genomic_DNA"/>
</dbReference>
<feature type="binding site" evidence="10">
    <location>
        <begin position="310"/>
        <end position="313"/>
    </location>
    <ligand>
        <name>substrate</name>
    </ligand>
</feature>
<keyword evidence="8 10" id="KW-0324">Glycolysis</keyword>
<dbReference type="NCBIfam" id="NF041103">
    <property type="entry name" value="PFKA_PPi_Ttgales"/>
    <property type="match status" value="1"/>
</dbReference>
<feature type="site" description="Important for catalytic activity and substrate specificity; stabilizes the transition state when the phosphoryl donor is PPi; prevents ATP from binding by mimicking the alpha-phosphate group of ATP" evidence="10">
    <location>
        <position position="116"/>
    </location>
</feature>
<keyword evidence="6 10" id="KW-0418">Kinase</keyword>
<dbReference type="Pfam" id="PF00365">
    <property type="entry name" value="PFK"/>
    <property type="match status" value="1"/>
</dbReference>
<evidence type="ECO:0000256" key="4">
    <source>
        <dbReference type="ARBA" id="ARBA00022679"/>
    </source>
</evidence>
<evidence type="ECO:0000256" key="3">
    <source>
        <dbReference type="ARBA" id="ARBA00022490"/>
    </source>
</evidence>
<feature type="domain" description="Phosphofructokinase" evidence="11">
    <location>
        <begin position="5"/>
        <end position="335"/>
    </location>
</feature>
<feature type="binding site" evidence="10">
    <location>
        <position position="115"/>
    </location>
    <ligand>
        <name>Mg(2+)</name>
        <dbReference type="ChEBI" id="CHEBI:18420"/>
        <note>catalytic</note>
    </ligand>
</feature>
<dbReference type="SUPFAM" id="SSF53784">
    <property type="entry name" value="Phosphofructokinase"/>
    <property type="match status" value="1"/>
</dbReference>
<sequence length="431" mass="47159">MSTKRLAILVGGGPAPGINGVIGSVTIAARKRGLEVVGFYDGFKWISSSSFDPAVHTMPLDISRVSRIHLEGGSILRTARDSLIKGGAIDEAKVANVRKVMESLNVGYLVTIGGDDTAFSASIVARAMEGRLFVAHVPKTIDNDLPLPGDMPTFGFQTAREVATSIVKNLMEDARTTNRWYFVVIMGRSAGHLALGTGKAAGATLTIIPEEFGDRKVRVEDVCDIIEAAMIKRKALGRDDGIAIVAEGVALKFGDVEEIERILGKSIPRDPHGHVRLAEVPLGELLKNEITRRFEERGKKITIVTKDVGYELRCAPPIPFDIEYTRDLGYGAVEYLLSGSYSEEMKRKGAMISILNGKLNPIPFDEIMDPVTGRTRVRTVDITSYAYQVARSYMIRLEREDLENPEFVASMAKAANMDVESFTKRFGHLVS</sequence>
<dbReference type="InterPro" id="IPR011403">
    <property type="entry name" value="PPi-PFK_TM0289"/>
</dbReference>
<dbReference type="InterPro" id="IPR000023">
    <property type="entry name" value="Phosphofructokinase_dom"/>
</dbReference>
<dbReference type="PRINTS" id="PR00476">
    <property type="entry name" value="PHFRCTKINASE"/>
</dbReference>
<evidence type="ECO:0000256" key="10">
    <source>
        <dbReference type="HAMAP-Rule" id="MF_01979"/>
    </source>
</evidence>
<comment type="subunit">
    <text evidence="10">Homodimer.</text>
</comment>
<feature type="binding site" evidence="10">
    <location>
        <position position="247"/>
    </location>
    <ligand>
        <name>substrate</name>
    </ligand>
</feature>
<comment type="subcellular location">
    <subcellularLocation>
        <location evidence="10">Cytoplasm</location>
    </subcellularLocation>
</comment>
<evidence type="ECO:0000256" key="8">
    <source>
        <dbReference type="ARBA" id="ARBA00023152"/>
    </source>
</evidence>
<keyword evidence="5 10" id="KW-0479">Metal-binding</keyword>
<comment type="pathway">
    <text evidence="10">Carbohydrate degradation; glycolysis; D-glyceraldehyde 3-phosphate and glycerone phosphate from D-glucose: step 3/4.</text>
</comment>
<dbReference type="AlphaFoldDB" id="A0A7V4WL35"/>
<evidence type="ECO:0000259" key="11">
    <source>
        <dbReference type="Pfam" id="PF00365"/>
    </source>
</evidence>
<dbReference type="HAMAP" id="MF_01979">
    <property type="entry name" value="Phosphofructokinase_II_Short"/>
    <property type="match status" value="1"/>
</dbReference>
<dbReference type="GO" id="GO:0003872">
    <property type="term" value="F:6-phosphofructokinase activity"/>
    <property type="evidence" value="ECO:0007669"/>
    <property type="project" value="UniProtKB-UniRule"/>
</dbReference>
<keyword evidence="7 10" id="KW-0460">Magnesium</keyword>
<name>A0A7V4WL35_9BACT</name>
<feature type="binding site" evidence="10">
    <location>
        <position position="13"/>
    </location>
    <ligand>
        <name>diphosphate</name>
        <dbReference type="ChEBI" id="CHEBI:33019"/>
    </ligand>
</feature>
<comment type="cofactor">
    <cofactor evidence="1 10">
        <name>Mg(2+)</name>
        <dbReference type="ChEBI" id="CHEBI:18420"/>
    </cofactor>
</comment>
<dbReference type="GO" id="GO:0009749">
    <property type="term" value="P:response to glucose"/>
    <property type="evidence" value="ECO:0007669"/>
    <property type="project" value="TreeGrafter"/>
</dbReference>
<comment type="function">
    <text evidence="2 10">Catalyzes the phosphorylation of D-fructose 6-phosphate, the first committing step of glycolysis. Uses inorganic phosphate (PPi) as phosphoryl donor instead of ATP like common ATP-dependent phosphofructokinases (ATP-PFKs), which renders the reaction reversible, and can thus function both in glycolysis and gluconeogenesis. Consistently, PPi-PFK can replace the enzymes of both the forward (ATP-PFK) and reverse (fructose-bisphosphatase (FBPase)) reactions.</text>
</comment>
<evidence type="ECO:0000256" key="6">
    <source>
        <dbReference type="ARBA" id="ARBA00022777"/>
    </source>
</evidence>